<protein>
    <submittedName>
        <fullName evidence="2">Stress-induced protein</fullName>
    </submittedName>
</protein>
<comment type="caution">
    <text evidence="2">The sequence shown here is derived from an EMBL/GenBank/DDBJ whole genome shotgun (WGS) entry which is preliminary data.</text>
</comment>
<accession>A0A9X0UEC1</accession>
<evidence type="ECO:0000313" key="2">
    <source>
        <dbReference type="EMBL" id="MBC4017634.1"/>
    </source>
</evidence>
<dbReference type="RefSeq" id="WP_186772395.1">
    <property type="nucleotide sequence ID" value="NZ_JACOMF010000032.1"/>
</dbReference>
<dbReference type="Proteomes" id="UP000600101">
    <property type="component" value="Unassembled WGS sequence"/>
</dbReference>
<reference evidence="2" key="1">
    <citation type="submission" date="2020-08" db="EMBL/GenBank/DDBJ databases">
        <authorList>
            <person name="Hu Y."/>
            <person name="Nguyen S.V."/>
            <person name="Li F."/>
            <person name="Fanning S."/>
        </authorList>
    </citation>
    <scope>NUCLEOTIDE SEQUENCE</scope>
    <source>
        <strain evidence="2">SYSU D8009</strain>
    </source>
</reference>
<dbReference type="AlphaFoldDB" id="A0A9X0UEC1"/>
<feature type="compositionally biased region" description="Basic and acidic residues" evidence="1">
    <location>
        <begin position="20"/>
        <end position="30"/>
    </location>
</feature>
<proteinExistence type="predicted"/>
<organism evidence="2 3">
    <name type="scientific">Siccirubricoccus deserti</name>
    <dbReference type="NCBI Taxonomy" id="2013562"/>
    <lineage>
        <taxon>Bacteria</taxon>
        <taxon>Pseudomonadati</taxon>
        <taxon>Pseudomonadota</taxon>
        <taxon>Alphaproteobacteria</taxon>
        <taxon>Acetobacterales</taxon>
        <taxon>Roseomonadaceae</taxon>
        <taxon>Siccirubricoccus</taxon>
    </lineage>
</organism>
<gene>
    <name evidence="2" type="ORF">H7965_20195</name>
</gene>
<evidence type="ECO:0000256" key="1">
    <source>
        <dbReference type="SAM" id="MobiDB-lite"/>
    </source>
</evidence>
<feature type="region of interest" description="Disordered" evidence="1">
    <location>
        <begin position="1"/>
        <end position="74"/>
    </location>
</feature>
<sequence>MTRDNQIKGKQAGSQNQGRQKMERADRASEAGRSGGQESDRLGTGNSSPVTGETRSKISGGNEGGGGSARRSDR</sequence>
<name>A0A9X0UEC1_9PROT</name>
<evidence type="ECO:0000313" key="3">
    <source>
        <dbReference type="Proteomes" id="UP000600101"/>
    </source>
</evidence>
<feature type="compositionally biased region" description="Polar residues" evidence="1">
    <location>
        <begin position="44"/>
        <end position="59"/>
    </location>
</feature>
<dbReference type="EMBL" id="JACOMF010000032">
    <property type="protein sequence ID" value="MBC4017634.1"/>
    <property type="molecule type" value="Genomic_DNA"/>
</dbReference>
<keyword evidence="3" id="KW-1185">Reference proteome</keyword>